<evidence type="ECO:0000256" key="8">
    <source>
        <dbReference type="PROSITE-ProRule" id="PRU00284"/>
    </source>
</evidence>
<feature type="transmembrane region" description="Helical" evidence="9">
    <location>
        <begin position="12"/>
        <end position="32"/>
    </location>
</feature>
<dbReference type="CDD" id="cd18774">
    <property type="entry name" value="PDC2_HK_sensor"/>
    <property type="match status" value="1"/>
</dbReference>
<gene>
    <name evidence="12" type="primary">tsr_3</name>
    <name evidence="12" type="ORF">MSP8886_04364</name>
</gene>
<organism evidence="12 13">
    <name type="scientific">Marinomonas spartinae</name>
    <dbReference type="NCBI Taxonomy" id="1792290"/>
    <lineage>
        <taxon>Bacteria</taxon>
        <taxon>Pseudomonadati</taxon>
        <taxon>Pseudomonadota</taxon>
        <taxon>Gammaproteobacteria</taxon>
        <taxon>Oceanospirillales</taxon>
        <taxon>Oceanospirillaceae</taxon>
        <taxon>Marinomonas</taxon>
    </lineage>
</organism>
<reference evidence="12 13" key="1">
    <citation type="submission" date="2016-06" db="EMBL/GenBank/DDBJ databases">
        <authorList>
            <person name="Kjaerup R.B."/>
            <person name="Dalgaard T.S."/>
            <person name="Juul-Madsen H.R."/>
        </authorList>
    </citation>
    <scope>NUCLEOTIDE SEQUENCE [LARGE SCALE GENOMIC DNA]</scope>
    <source>
        <strain evidence="12 13">CECT 8886</strain>
    </source>
</reference>
<dbReference type="Gene3D" id="1.10.287.950">
    <property type="entry name" value="Methyl-accepting chemotaxis protein"/>
    <property type="match status" value="1"/>
</dbReference>
<feature type="domain" description="HAMP" evidence="11">
    <location>
        <begin position="352"/>
        <end position="404"/>
    </location>
</feature>
<dbReference type="OrthoDB" id="9806704at2"/>
<dbReference type="Proteomes" id="UP000092544">
    <property type="component" value="Unassembled WGS sequence"/>
</dbReference>
<dbReference type="SMART" id="SM00304">
    <property type="entry name" value="HAMP"/>
    <property type="match status" value="1"/>
</dbReference>
<dbReference type="AlphaFoldDB" id="A0A1A8TU00"/>
<dbReference type="InterPro" id="IPR003660">
    <property type="entry name" value="HAMP_dom"/>
</dbReference>
<keyword evidence="5 9" id="KW-1133">Transmembrane helix</keyword>
<sequence>MKIKLKLRSQLIIAFSLIGILPVVVVAIISLMKSSEALETDALEQLVSSRDVKENQIESYLNGAKKDISILSNSRDIYDLYRALQVYQELEEVNSENDKFGVDNIDYKGIWKERSENLLKYVDVLGYRDLLLISADKGHIIYSVKKGKELGSNLKKSFDDKNPVSLLWRKVLETKRVAFQDFTPYSHRSNSPRFFIGAPVFNLRGDVVSVVMLELSGDVINKIMSQRSGLGKTGEIYLVGKDHLMRSNSYLDSKRYSVINVFANPESNKAKSVAINAALSGETGSKLIDSYLGREVLSAYAPIKFEGATWAIVAEKSRDEAFASVSEIKWAIIFSILITAVIIIVIGIILSRSITNPILKMTEIVNQLASGNVRKRTNIKRSDELGDMASSLDNFADELETVFVSSLEKISEGDLTSNLTSKGQQDVITNALIKTNADLKSIVTDISGYTNSIVEQSNKVMLSSETILSNTASSEQSIQSISAAIVEVNEQVKITANTAKEADELGKKAQQSATIGSDLVGKTVSAMNDIREASSNISSILSAIEDIANQTNLLALNAAIEAARAGEAGRGFAVVADEVRALAAQSTKAANETARLIEVVVEKTQVGAEVSENSSESLKEIVDSIEVVCNLMGNIAIASDEQARTIDDTSNNLNRIAAKNVETTSEAEEGAGTSQKLTEMSSGLKGIVEKFTISIESTDSNRRS</sequence>
<protein>
    <submittedName>
        <fullName evidence="12">Methyl-accepting chemotaxis protein I</fullName>
    </submittedName>
</protein>
<comment type="subcellular location">
    <subcellularLocation>
        <location evidence="1">Cell membrane</location>
        <topology evidence="1">Multi-pass membrane protein</topology>
    </subcellularLocation>
</comment>
<dbReference type="GO" id="GO:0007165">
    <property type="term" value="P:signal transduction"/>
    <property type="evidence" value="ECO:0007669"/>
    <property type="project" value="UniProtKB-KW"/>
</dbReference>
<dbReference type="InterPro" id="IPR051310">
    <property type="entry name" value="MCP_chemotaxis"/>
</dbReference>
<dbReference type="InterPro" id="IPR004089">
    <property type="entry name" value="MCPsignal_dom"/>
</dbReference>
<dbReference type="GO" id="GO:0004888">
    <property type="term" value="F:transmembrane signaling receptor activity"/>
    <property type="evidence" value="ECO:0007669"/>
    <property type="project" value="TreeGrafter"/>
</dbReference>
<dbReference type="RefSeq" id="WP_067021135.1">
    <property type="nucleotide sequence ID" value="NZ_FLOB01000024.1"/>
</dbReference>
<keyword evidence="13" id="KW-1185">Reference proteome</keyword>
<keyword evidence="8" id="KW-0807">Transducer</keyword>
<feature type="transmembrane region" description="Helical" evidence="9">
    <location>
        <begin position="330"/>
        <end position="351"/>
    </location>
</feature>
<dbReference type="PROSITE" id="PS50111">
    <property type="entry name" value="CHEMOTAXIS_TRANSDUC_2"/>
    <property type="match status" value="1"/>
</dbReference>
<dbReference type="EMBL" id="FLOB01000024">
    <property type="protein sequence ID" value="SBS38026.1"/>
    <property type="molecule type" value="Genomic_DNA"/>
</dbReference>
<dbReference type="PANTHER" id="PTHR43531">
    <property type="entry name" value="PROTEIN ICFG"/>
    <property type="match status" value="1"/>
</dbReference>
<evidence type="ECO:0000256" key="1">
    <source>
        <dbReference type="ARBA" id="ARBA00004651"/>
    </source>
</evidence>
<evidence type="ECO:0000313" key="12">
    <source>
        <dbReference type="EMBL" id="SBS38026.1"/>
    </source>
</evidence>
<dbReference type="SUPFAM" id="SSF58104">
    <property type="entry name" value="Methyl-accepting chemotaxis protein (MCP) signaling domain"/>
    <property type="match status" value="1"/>
</dbReference>
<dbReference type="Pfam" id="PF00015">
    <property type="entry name" value="MCPsignal"/>
    <property type="match status" value="1"/>
</dbReference>
<dbReference type="PANTHER" id="PTHR43531:SF11">
    <property type="entry name" value="METHYL-ACCEPTING CHEMOTAXIS PROTEIN 3"/>
    <property type="match status" value="1"/>
</dbReference>
<dbReference type="STRING" id="1792290.MSP8886_04364"/>
<evidence type="ECO:0000256" key="5">
    <source>
        <dbReference type="ARBA" id="ARBA00022989"/>
    </source>
</evidence>
<evidence type="ECO:0000259" key="11">
    <source>
        <dbReference type="PROSITE" id="PS50885"/>
    </source>
</evidence>
<keyword evidence="2" id="KW-1003">Cell membrane</keyword>
<name>A0A1A8TU00_9GAMM</name>
<proteinExistence type="inferred from homology"/>
<dbReference type="InterPro" id="IPR033479">
    <property type="entry name" value="dCache_1"/>
</dbReference>
<evidence type="ECO:0000256" key="7">
    <source>
        <dbReference type="ARBA" id="ARBA00029447"/>
    </source>
</evidence>
<evidence type="ECO:0000256" key="2">
    <source>
        <dbReference type="ARBA" id="ARBA00022475"/>
    </source>
</evidence>
<accession>A0A1A8TU00</accession>
<evidence type="ECO:0000259" key="10">
    <source>
        <dbReference type="PROSITE" id="PS50111"/>
    </source>
</evidence>
<dbReference type="Pfam" id="PF02743">
    <property type="entry name" value="dCache_1"/>
    <property type="match status" value="1"/>
</dbReference>
<evidence type="ECO:0000256" key="4">
    <source>
        <dbReference type="ARBA" id="ARBA00022692"/>
    </source>
</evidence>
<dbReference type="CDD" id="cd11386">
    <property type="entry name" value="MCP_signal"/>
    <property type="match status" value="1"/>
</dbReference>
<keyword evidence="6 9" id="KW-0472">Membrane</keyword>
<comment type="similarity">
    <text evidence="7">Belongs to the methyl-accepting chemotaxis (MCP) protein family.</text>
</comment>
<keyword evidence="3" id="KW-0145">Chemotaxis</keyword>
<dbReference type="PROSITE" id="PS50885">
    <property type="entry name" value="HAMP"/>
    <property type="match status" value="1"/>
</dbReference>
<dbReference type="GO" id="GO:0006935">
    <property type="term" value="P:chemotaxis"/>
    <property type="evidence" value="ECO:0007669"/>
    <property type="project" value="UniProtKB-KW"/>
</dbReference>
<dbReference type="CDD" id="cd06225">
    <property type="entry name" value="HAMP"/>
    <property type="match status" value="1"/>
</dbReference>
<dbReference type="Gene3D" id="3.30.450.20">
    <property type="entry name" value="PAS domain"/>
    <property type="match status" value="1"/>
</dbReference>
<dbReference type="Pfam" id="PF00672">
    <property type="entry name" value="HAMP"/>
    <property type="match status" value="1"/>
</dbReference>
<evidence type="ECO:0000256" key="6">
    <source>
        <dbReference type="ARBA" id="ARBA00023136"/>
    </source>
</evidence>
<dbReference type="Gene3D" id="6.10.340.10">
    <property type="match status" value="1"/>
</dbReference>
<evidence type="ECO:0000256" key="9">
    <source>
        <dbReference type="SAM" id="Phobius"/>
    </source>
</evidence>
<feature type="domain" description="Methyl-accepting transducer" evidence="10">
    <location>
        <begin position="449"/>
        <end position="678"/>
    </location>
</feature>
<keyword evidence="4 9" id="KW-0812">Transmembrane</keyword>
<dbReference type="SMART" id="SM00283">
    <property type="entry name" value="MA"/>
    <property type="match status" value="1"/>
</dbReference>
<evidence type="ECO:0000313" key="13">
    <source>
        <dbReference type="Proteomes" id="UP000092544"/>
    </source>
</evidence>
<evidence type="ECO:0000256" key="3">
    <source>
        <dbReference type="ARBA" id="ARBA00022500"/>
    </source>
</evidence>
<dbReference type="GO" id="GO:0005886">
    <property type="term" value="C:plasma membrane"/>
    <property type="evidence" value="ECO:0007669"/>
    <property type="project" value="UniProtKB-SubCell"/>
</dbReference>